<evidence type="ECO:0000259" key="1">
    <source>
        <dbReference type="Pfam" id="PF07045"/>
    </source>
</evidence>
<dbReference type="SUPFAM" id="SSF54909">
    <property type="entry name" value="Dimeric alpha+beta barrel"/>
    <property type="match status" value="1"/>
</dbReference>
<reference evidence="2 3" key="1">
    <citation type="submission" date="2018-01" db="EMBL/GenBank/DDBJ databases">
        <title>Halomonas endophytica sp. nov., isolated from storage liquid in the stems of Populus euphratica.</title>
        <authorList>
            <person name="Chen C."/>
        </authorList>
    </citation>
    <scope>NUCLEOTIDE SEQUENCE [LARGE SCALE GENOMIC DNA]</scope>
    <source>
        <strain evidence="2 3">MC28</strain>
    </source>
</reference>
<evidence type="ECO:0000313" key="2">
    <source>
        <dbReference type="EMBL" id="PMR75551.1"/>
    </source>
</evidence>
<feature type="domain" description="DUF1330" evidence="1">
    <location>
        <begin position="3"/>
        <end position="90"/>
    </location>
</feature>
<organism evidence="2 3">
    <name type="scientific">Billgrantia endophytica</name>
    <dbReference type="NCBI Taxonomy" id="2033802"/>
    <lineage>
        <taxon>Bacteria</taxon>
        <taxon>Pseudomonadati</taxon>
        <taxon>Pseudomonadota</taxon>
        <taxon>Gammaproteobacteria</taxon>
        <taxon>Oceanospirillales</taxon>
        <taxon>Halomonadaceae</taxon>
        <taxon>Billgrantia</taxon>
    </lineage>
</organism>
<proteinExistence type="predicted"/>
<dbReference type="PANTHER" id="PTHR41521">
    <property type="match status" value="1"/>
</dbReference>
<dbReference type="OrthoDB" id="9806380at2"/>
<dbReference type="EMBL" id="PNRF01000019">
    <property type="protein sequence ID" value="PMR75551.1"/>
    <property type="molecule type" value="Genomic_DNA"/>
</dbReference>
<accession>A0A2N7U555</accession>
<dbReference type="AlphaFoldDB" id="A0A2N7U555"/>
<dbReference type="Gene3D" id="3.30.70.100">
    <property type="match status" value="1"/>
</dbReference>
<protein>
    <submittedName>
        <fullName evidence="2">DUF1330 domain-containing protein</fullName>
    </submittedName>
</protein>
<evidence type="ECO:0000313" key="3">
    <source>
        <dbReference type="Proteomes" id="UP000235803"/>
    </source>
</evidence>
<name>A0A2N7U555_9GAMM</name>
<keyword evidence="3" id="KW-1185">Reference proteome</keyword>
<dbReference type="PANTHER" id="PTHR41521:SF4">
    <property type="entry name" value="BLR0684 PROTEIN"/>
    <property type="match status" value="1"/>
</dbReference>
<dbReference type="InterPro" id="IPR011008">
    <property type="entry name" value="Dimeric_a/b-barrel"/>
</dbReference>
<dbReference type="Proteomes" id="UP000235803">
    <property type="component" value="Unassembled WGS sequence"/>
</dbReference>
<dbReference type="Pfam" id="PF07045">
    <property type="entry name" value="DUF1330"/>
    <property type="match status" value="1"/>
</dbReference>
<gene>
    <name evidence="2" type="ORF">C1H69_10045</name>
</gene>
<dbReference type="InterPro" id="IPR010753">
    <property type="entry name" value="DUF1330"/>
</dbReference>
<sequence>MAAYIIGSVTVKDAKKWAEYRDKVSATLVPWGAELVFRGVRVAVLNGKHDHTDNVVIRFPTTASVAEWYRSPAYQALIPLRDQAADVDLVSYETETTD</sequence>
<dbReference type="RefSeq" id="WP_102653265.1">
    <property type="nucleotide sequence ID" value="NZ_PNRF01000019.1"/>
</dbReference>
<comment type="caution">
    <text evidence="2">The sequence shown here is derived from an EMBL/GenBank/DDBJ whole genome shotgun (WGS) entry which is preliminary data.</text>
</comment>